<name>A0A1D2QLA9_9GAMM</name>
<accession>A0A1D2QLA9</accession>
<evidence type="ECO:0000313" key="1">
    <source>
        <dbReference type="EMBL" id="ODS22357.1"/>
    </source>
</evidence>
<dbReference type="SUPFAM" id="SSF46689">
    <property type="entry name" value="Homeodomain-like"/>
    <property type="match status" value="1"/>
</dbReference>
<dbReference type="AlphaFoldDB" id="A0A1D2QLA9"/>
<organism evidence="1 2">
    <name type="scientific">Candidatus Endobugula sertula</name>
    <name type="common">Bugula neritina bacterial symbiont</name>
    <dbReference type="NCBI Taxonomy" id="62101"/>
    <lineage>
        <taxon>Bacteria</taxon>
        <taxon>Pseudomonadati</taxon>
        <taxon>Pseudomonadota</taxon>
        <taxon>Gammaproteobacteria</taxon>
        <taxon>Cellvibrionales</taxon>
        <taxon>Cellvibrionaceae</taxon>
        <taxon>Candidatus Endobugula</taxon>
    </lineage>
</organism>
<reference evidence="1 2" key="1">
    <citation type="journal article" date="2016" name="Appl. Environ. Microbiol.">
        <title>Lack of Overt Genome Reduction in the Bryostatin-Producing Bryozoan Symbiont "Candidatus Endobugula sertula".</title>
        <authorList>
            <person name="Miller I.J."/>
            <person name="Vanee N."/>
            <person name="Fong S.S."/>
            <person name="Lim-Fong G.E."/>
            <person name="Kwan J.C."/>
        </authorList>
    </citation>
    <scope>NUCLEOTIDE SEQUENCE [LARGE SCALE GENOMIC DNA]</scope>
    <source>
        <strain evidence="1">AB1-4</strain>
    </source>
</reference>
<evidence type="ECO:0008006" key="3">
    <source>
        <dbReference type="Google" id="ProtNLM"/>
    </source>
</evidence>
<gene>
    <name evidence="1" type="ORF">AB835_14640</name>
</gene>
<dbReference type="InterPro" id="IPR009057">
    <property type="entry name" value="Homeodomain-like_sf"/>
</dbReference>
<dbReference type="Proteomes" id="UP000242502">
    <property type="component" value="Unassembled WGS sequence"/>
</dbReference>
<sequence>MGYHANKCISTEDLSRIEHLIQSCQLAADIRRLQCVYFRGSFGYDAEKVAALTQFSTGHVRRIWSAYFKDGVDALLTKPKGGRRHCLLDESDEEALLAQHVEAGSNGLIVEIDTLHKSLCERVGKSVALSTTYRLAHRHGWRKLAPRPFHVNRNE</sequence>
<proteinExistence type="predicted"/>
<protein>
    <recommendedName>
        <fullName evidence="3">Winged helix-turn helix domain-containing protein</fullName>
    </recommendedName>
</protein>
<dbReference type="EMBL" id="MDLC01000095">
    <property type="protein sequence ID" value="ODS22357.1"/>
    <property type="molecule type" value="Genomic_DNA"/>
</dbReference>
<evidence type="ECO:0000313" key="2">
    <source>
        <dbReference type="Proteomes" id="UP000242502"/>
    </source>
</evidence>
<comment type="caution">
    <text evidence="1">The sequence shown here is derived from an EMBL/GenBank/DDBJ whole genome shotgun (WGS) entry which is preliminary data.</text>
</comment>